<name>A0A2I4PER1_9SPIT</name>
<sequence>MVQLVEQWIVAPKVEGSSPSSYPLQFLFFKIYNRITFNIQNLHSELIKNFLIKTFFFKKYFKLNDLIWQEGLLFDFLQKKTIDNWIKKFLIFSAYLFNERLVFDKIVKFFINLVIIPFQKIFIFEYFNISNLLFINIFFFFLIFFFLIFFLFFKLIF</sequence>
<keyword evidence="1" id="KW-0812">Transmembrane</keyword>
<gene>
    <name evidence="2" type="primary">orf535</name>
</gene>
<organism evidence="2">
    <name type="scientific">Laurentiella strenua</name>
    <dbReference type="NCBI Taxonomy" id="114681"/>
    <lineage>
        <taxon>Eukaryota</taxon>
        <taxon>Sar</taxon>
        <taxon>Alveolata</taxon>
        <taxon>Ciliophora</taxon>
        <taxon>Intramacronucleata</taxon>
        <taxon>Spirotrichea</taxon>
        <taxon>Stichotrichia</taxon>
        <taxon>Sporadotrichida</taxon>
        <taxon>Oxytrichidae</taxon>
        <taxon>Stylonychinae</taxon>
        <taxon>Laurentiella</taxon>
    </lineage>
</organism>
<protein>
    <submittedName>
        <fullName evidence="2">Orf535</fullName>
    </submittedName>
</protein>
<evidence type="ECO:0000313" key="2">
    <source>
        <dbReference type="EMBL" id="APW82414.1"/>
    </source>
</evidence>
<accession>A0A2I4PER1</accession>
<dbReference type="AntiFam" id="ANF00010">
    <property type="entry name" value="tRNA translation"/>
</dbReference>
<feature type="transmembrane region" description="Helical" evidence="1">
    <location>
        <begin position="133"/>
        <end position="153"/>
    </location>
</feature>
<proteinExistence type="predicted"/>
<reference evidence="2" key="1">
    <citation type="submission" date="2016-07" db="EMBL/GenBank/DDBJ databases">
        <title>Mitochondrial genome evolution in stichotrich ciliates.</title>
        <authorList>
            <person name="Chen X."/>
            <person name="Landweber L."/>
        </authorList>
    </citation>
    <scope>NUCLEOTIDE SEQUENCE</scope>
</reference>
<dbReference type="EMBL" id="KX529838">
    <property type="protein sequence ID" value="APW82414.1"/>
    <property type="molecule type" value="Genomic_DNA"/>
</dbReference>
<keyword evidence="1" id="KW-0472">Membrane</keyword>
<dbReference type="AlphaFoldDB" id="A0A2I4PER1"/>
<keyword evidence="1" id="KW-1133">Transmembrane helix</keyword>
<evidence type="ECO:0000256" key="1">
    <source>
        <dbReference type="SAM" id="Phobius"/>
    </source>
</evidence>
<keyword evidence="2" id="KW-0496">Mitochondrion</keyword>
<geneLocation type="mitochondrion" evidence="2"/>